<dbReference type="RefSeq" id="WP_142556011.1">
    <property type="nucleotide sequence ID" value="NZ_VIFX01000077.1"/>
</dbReference>
<comment type="caution">
    <text evidence="1">The sequence shown here is derived from an EMBL/GenBank/DDBJ whole genome shotgun (WGS) entry which is preliminary data.</text>
</comment>
<name>A0A544VQY8_9MYCO</name>
<gene>
    <name evidence="1" type="ORF">D8S82_32385</name>
</gene>
<keyword evidence="2" id="KW-1185">Reference proteome</keyword>
<protein>
    <submittedName>
        <fullName evidence="1">Uncharacterized protein</fullName>
    </submittedName>
</protein>
<dbReference type="EMBL" id="VIFX01000077">
    <property type="protein sequence ID" value="TQR82389.1"/>
    <property type="molecule type" value="Genomic_DNA"/>
</dbReference>
<dbReference type="AlphaFoldDB" id="A0A544VQY8"/>
<evidence type="ECO:0000313" key="2">
    <source>
        <dbReference type="Proteomes" id="UP000315759"/>
    </source>
</evidence>
<organism evidence="1 2">
    <name type="scientific">Mycolicibacterium hodleri</name>
    <dbReference type="NCBI Taxonomy" id="49897"/>
    <lineage>
        <taxon>Bacteria</taxon>
        <taxon>Bacillati</taxon>
        <taxon>Actinomycetota</taxon>
        <taxon>Actinomycetes</taxon>
        <taxon>Mycobacteriales</taxon>
        <taxon>Mycobacteriaceae</taxon>
        <taxon>Mycolicibacterium</taxon>
    </lineage>
</organism>
<accession>A0A544VQY8</accession>
<dbReference type="Proteomes" id="UP000315759">
    <property type="component" value="Unassembled WGS sequence"/>
</dbReference>
<proteinExistence type="predicted"/>
<evidence type="ECO:0000313" key="1">
    <source>
        <dbReference type="EMBL" id="TQR82389.1"/>
    </source>
</evidence>
<sequence length="364" mass="41509">MAIRAAVERWDKVLIAVETTRESWLIPEAMTPEVRKHQYQRDLPMIIETLFSQFVHAWNTDRPDEDSDLHRVLEPIAHAIAAPLDYGRAALPQVDPMMAAIAEARSELQQISGPANAAEVVDDIEHLLKVTVLVARVSHQGSTKIVDDELQARFDAINKNELRGAKYFDLHTFQAVEQPSKTTISLQVLLSMIDPGIATLAERMNPFPDETYPPIMKQFAAQWVVNFYTEWDEHFRHQLALAHECKSTEVRSDYFADLGKMRHDYVHNRGICRNSARNKVLKWYRKGDIMIPKHANYRQLMEAFPSEELRTLKPSPVTVQRQPVKANADPELTRQFLVKAENLGITKDAALDQALANWLTARSG</sequence>
<reference evidence="1 2" key="1">
    <citation type="submission" date="2018-10" db="EMBL/GenBank/DDBJ databases">
        <title>Draft genome of Mycobacterium hodleri strain B.</title>
        <authorList>
            <person name="Amande T.J."/>
            <person name="Mcgenity T.J."/>
        </authorList>
    </citation>
    <scope>NUCLEOTIDE SEQUENCE [LARGE SCALE GENOMIC DNA]</scope>
    <source>
        <strain evidence="1 2">B</strain>
    </source>
</reference>